<protein>
    <recommendedName>
        <fullName evidence="3">NAD-dependent protein deacylase</fullName>
        <ecNumber evidence="3">2.3.1.286</ecNumber>
    </recommendedName>
    <alternativeName>
        <fullName evidence="3">Regulatory protein SIR2 homolog</fullName>
    </alternativeName>
</protein>
<dbReference type="InterPro" id="IPR029035">
    <property type="entry name" value="DHS-like_NAD/FAD-binding_dom"/>
</dbReference>
<feature type="active site" description="Proton acceptor" evidence="3 4">
    <location>
        <position position="123"/>
    </location>
</feature>
<comment type="similarity">
    <text evidence="3">Belongs to the sirtuin family. Class III subfamily.</text>
</comment>
<dbReference type="NCBIfam" id="NF001753">
    <property type="entry name" value="PRK00481.1-3"/>
    <property type="match status" value="1"/>
</dbReference>
<evidence type="ECO:0000259" key="5">
    <source>
        <dbReference type="PROSITE" id="PS50305"/>
    </source>
</evidence>
<dbReference type="PANTHER" id="PTHR11085">
    <property type="entry name" value="NAD-DEPENDENT PROTEIN DEACYLASE SIRTUIN-5, MITOCHONDRIAL-RELATED"/>
    <property type="match status" value="1"/>
</dbReference>
<evidence type="ECO:0000313" key="6">
    <source>
        <dbReference type="EMBL" id="TDK23157.1"/>
    </source>
</evidence>
<evidence type="ECO:0000256" key="2">
    <source>
        <dbReference type="ARBA" id="ARBA00023027"/>
    </source>
</evidence>
<evidence type="ECO:0000256" key="3">
    <source>
        <dbReference type="HAMAP-Rule" id="MF_01121"/>
    </source>
</evidence>
<evidence type="ECO:0000256" key="4">
    <source>
        <dbReference type="PROSITE-ProRule" id="PRU00236"/>
    </source>
</evidence>
<dbReference type="GO" id="GO:0070403">
    <property type="term" value="F:NAD+ binding"/>
    <property type="evidence" value="ECO:0007669"/>
    <property type="project" value="UniProtKB-UniRule"/>
</dbReference>
<dbReference type="Gene3D" id="3.30.1600.10">
    <property type="entry name" value="SIR2/SIRT2 'Small Domain"/>
    <property type="match status" value="1"/>
</dbReference>
<dbReference type="Gene3D" id="3.40.50.1220">
    <property type="entry name" value="TPP-binding domain"/>
    <property type="match status" value="1"/>
</dbReference>
<dbReference type="OrthoDB" id="9800582at2"/>
<comment type="subcellular location">
    <subcellularLocation>
        <location evidence="3">Cytoplasm</location>
    </subcellularLocation>
</comment>
<keyword evidence="7" id="KW-1185">Reference proteome</keyword>
<dbReference type="InterPro" id="IPR027546">
    <property type="entry name" value="Sirtuin_class_III"/>
</dbReference>
<comment type="domain">
    <text evidence="3">2 residues (Tyr-71 and Arg-74) present in a large hydrophobic pocket are probably involved in substrate specificity. They are important for desuccinylation activity, but dispensable for deacetylation activity.</text>
</comment>
<organism evidence="6 7">
    <name type="scientific">Luteimonas aestuarii</name>
    <dbReference type="NCBI Taxonomy" id="453837"/>
    <lineage>
        <taxon>Bacteria</taxon>
        <taxon>Pseudomonadati</taxon>
        <taxon>Pseudomonadota</taxon>
        <taxon>Gammaproteobacteria</taxon>
        <taxon>Lysobacterales</taxon>
        <taxon>Lysobacteraceae</taxon>
        <taxon>Luteimonas</taxon>
    </lineage>
</organism>
<sequence>MPPPPAIANAVRDAISHDGRICVLTGAGMSAESGVPTFRGTQHDLWSRFDPMQLATAEAWRADAALVWAWYRWRMALVRDAQPHAGHRALAEPARRTSRVTLVTQNVDDLHERAGSVVDAHVHGSLFALRCFDCGSGHEGGLPPLDPAAQRIAPMACAYCGGGIRPGVVWFGEALPDDAWQVATDAARDCMLMLVVGTSGLVHPAAGLPALARRSGATVVEINPERTALSDDVDVSWRATAGDALPLLLGA</sequence>
<dbReference type="GO" id="GO:0017136">
    <property type="term" value="F:histone deacetylase activity, NAD-dependent"/>
    <property type="evidence" value="ECO:0007669"/>
    <property type="project" value="TreeGrafter"/>
</dbReference>
<accession>A0A4R5TKR4</accession>
<feature type="binding site" evidence="3">
    <location>
        <position position="74"/>
    </location>
    <ligand>
        <name>substrate</name>
    </ligand>
</feature>
<comment type="catalytic activity">
    <reaction evidence="3">
        <text>N(6)-succinyl-L-lysyl-[protein] + NAD(+) + H2O = 2''-O-succinyl-ADP-D-ribose + nicotinamide + L-lysyl-[protein]</text>
        <dbReference type="Rhea" id="RHEA:47668"/>
        <dbReference type="Rhea" id="RHEA-COMP:9752"/>
        <dbReference type="Rhea" id="RHEA-COMP:11877"/>
        <dbReference type="ChEBI" id="CHEBI:15377"/>
        <dbReference type="ChEBI" id="CHEBI:17154"/>
        <dbReference type="ChEBI" id="CHEBI:29969"/>
        <dbReference type="ChEBI" id="CHEBI:57540"/>
        <dbReference type="ChEBI" id="CHEBI:87830"/>
        <dbReference type="ChEBI" id="CHEBI:87832"/>
    </reaction>
</comment>
<feature type="domain" description="Deacetylase sirtuin-type" evidence="5">
    <location>
        <begin position="1"/>
        <end position="251"/>
    </location>
</feature>
<dbReference type="InterPro" id="IPR026591">
    <property type="entry name" value="Sirtuin_cat_small_dom_sf"/>
</dbReference>
<dbReference type="CDD" id="cd01412">
    <property type="entry name" value="SIRT5_Af1_CobB"/>
    <property type="match status" value="1"/>
</dbReference>
<name>A0A4R5TKR4_9GAMM</name>
<gene>
    <name evidence="3" type="primary">cobB</name>
    <name evidence="6" type="ORF">E2F46_12080</name>
</gene>
<dbReference type="GO" id="GO:0008270">
    <property type="term" value="F:zinc ion binding"/>
    <property type="evidence" value="ECO:0007669"/>
    <property type="project" value="UniProtKB-UniRule"/>
</dbReference>
<feature type="binding site" evidence="3">
    <location>
        <begin position="197"/>
        <end position="199"/>
    </location>
    <ligand>
        <name>NAD(+)</name>
        <dbReference type="ChEBI" id="CHEBI:57540"/>
    </ligand>
</feature>
<comment type="caution">
    <text evidence="3">Lacks conserved residue(s) required for the propagation of feature annotation.</text>
</comment>
<dbReference type="GO" id="GO:0036055">
    <property type="term" value="F:protein-succinyllysine desuccinylase activity"/>
    <property type="evidence" value="ECO:0007669"/>
    <property type="project" value="UniProtKB-UniRule"/>
</dbReference>
<proteinExistence type="inferred from homology"/>
<comment type="function">
    <text evidence="3">NAD-dependent lysine deacetylase and desuccinylase that specifically removes acetyl and succinyl groups on target proteins. Modulates the activities of several proteins which are inactive in their acylated form.</text>
</comment>
<dbReference type="Proteomes" id="UP000294796">
    <property type="component" value="Unassembled WGS sequence"/>
</dbReference>
<feature type="binding site" evidence="3 4">
    <location>
        <position position="134"/>
    </location>
    <ligand>
        <name>Zn(2+)</name>
        <dbReference type="ChEBI" id="CHEBI:29105"/>
    </ligand>
</feature>
<evidence type="ECO:0000256" key="1">
    <source>
        <dbReference type="ARBA" id="ARBA00022679"/>
    </source>
</evidence>
<feature type="binding site" evidence="3 4">
    <location>
        <position position="131"/>
    </location>
    <ligand>
        <name>Zn(2+)</name>
        <dbReference type="ChEBI" id="CHEBI:29105"/>
    </ligand>
</feature>
<comment type="caution">
    <text evidence="6">The sequence shown here is derived from an EMBL/GenBank/DDBJ whole genome shotgun (WGS) entry which is preliminary data.</text>
</comment>
<dbReference type="AlphaFoldDB" id="A0A4R5TKR4"/>
<dbReference type="SUPFAM" id="SSF52467">
    <property type="entry name" value="DHS-like NAD/FAD-binding domain"/>
    <property type="match status" value="1"/>
</dbReference>
<keyword evidence="1" id="KW-0808">Transferase</keyword>
<evidence type="ECO:0000313" key="7">
    <source>
        <dbReference type="Proteomes" id="UP000294796"/>
    </source>
</evidence>
<dbReference type="PANTHER" id="PTHR11085:SF10">
    <property type="entry name" value="NAD-DEPENDENT PROTEIN DEACYLASE SIRTUIN-5, MITOCHONDRIAL-RELATED"/>
    <property type="match status" value="1"/>
</dbReference>
<dbReference type="GO" id="GO:0036054">
    <property type="term" value="F:protein-malonyllysine demalonylase activity"/>
    <property type="evidence" value="ECO:0007669"/>
    <property type="project" value="InterPro"/>
</dbReference>
<feature type="binding site" evidence="3">
    <location>
        <begin position="223"/>
        <end position="225"/>
    </location>
    <ligand>
        <name>NAD(+)</name>
        <dbReference type="ChEBI" id="CHEBI:57540"/>
    </ligand>
</feature>
<feature type="binding site" evidence="3 4">
    <location>
        <position position="157"/>
    </location>
    <ligand>
        <name>Zn(2+)</name>
        <dbReference type="ChEBI" id="CHEBI:29105"/>
    </ligand>
</feature>
<dbReference type="Pfam" id="PF02146">
    <property type="entry name" value="SIR2"/>
    <property type="match status" value="1"/>
</dbReference>
<dbReference type="EMBL" id="SMTF01000010">
    <property type="protein sequence ID" value="TDK23157.1"/>
    <property type="molecule type" value="Genomic_DNA"/>
</dbReference>
<dbReference type="GO" id="GO:0005737">
    <property type="term" value="C:cytoplasm"/>
    <property type="evidence" value="ECO:0007669"/>
    <property type="project" value="UniProtKB-SubCell"/>
</dbReference>
<keyword evidence="3 4" id="KW-0479">Metal-binding</keyword>
<feature type="binding site" evidence="3">
    <location>
        <position position="241"/>
    </location>
    <ligand>
        <name>NAD(+)</name>
        <dbReference type="ChEBI" id="CHEBI:57540"/>
    </ligand>
</feature>
<comment type="cofactor">
    <cofactor evidence="3">
        <name>Zn(2+)</name>
        <dbReference type="ChEBI" id="CHEBI:29105"/>
    </cofactor>
    <text evidence="3">Binds 1 zinc ion per subunit.</text>
</comment>
<feature type="binding site" evidence="3 4">
    <location>
        <position position="160"/>
    </location>
    <ligand>
        <name>Zn(2+)</name>
        <dbReference type="ChEBI" id="CHEBI:29105"/>
    </ligand>
</feature>
<dbReference type="InterPro" id="IPR003000">
    <property type="entry name" value="Sirtuin"/>
</dbReference>
<dbReference type="InterPro" id="IPR050134">
    <property type="entry name" value="NAD-dep_sirtuin_deacylases"/>
</dbReference>
<dbReference type="EC" id="2.3.1.286" evidence="3"/>
<feature type="binding site" evidence="3">
    <location>
        <begin position="105"/>
        <end position="108"/>
    </location>
    <ligand>
        <name>NAD(+)</name>
        <dbReference type="ChEBI" id="CHEBI:57540"/>
    </ligand>
</feature>
<feature type="binding site" evidence="3">
    <location>
        <position position="71"/>
    </location>
    <ligand>
        <name>substrate</name>
    </ligand>
</feature>
<keyword evidence="2 3" id="KW-0520">NAD</keyword>
<dbReference type="PROSITE" id="PS50305">
    <property type="entry name" value="SIRTUIN"/>
    <property type="match status" value="1"/>
</dbReference>
<reference evidence="6 7" key="1">
    <citation type="submission" date="2019-03" db="EMBL/GenBank/DDBJ databases">
        <title>Luteimonas zhaokaii sp.nov., isolated from the rectal contents of Plateau pika in Yushu, Qinghai Province, China.</title>
        <authorList>
            <person name="Zhang G."/>
        </authorList>
    </citation>
    <scope>NUCLEOTIDE SEQUENCE [LARGE SCALE GENOMIC DNA]</scope>
    <source>
        <strain evidence="6 7">B9</strain>
    </source>
</reference>
<dbReference type="HAMAP" id="MF_01121">
    <property type="entry name" value="Sirtuin_ClassIII"/>
    <property type="match status" value="1"/>
</dbReference>
<dbReference type="InterPro" id="IPR026590">
    <property type="entry name" value="Ssirtuin_cat_dom"/>
</dbReference>
<keyword evidence="3" id="KW-0963">Cytoplasm</keyword>
<comment type="catalytic activity">
    <reaction evidence="3">
        <text>N(6)-acetyl-L-lysyl-[protein] + NAD(+) + H2O = 2''-O-acetyl-ADP-D-ribose + nicotinamide + L-lysyl-[protein]</text>
        <dbReference type="Rhea" id="RHEA:43636"/>
        <dbReference type="Rhea" id="RHEA-COMP:9752"/>
        <dbReference type="Rhea" id="RHEA-COMP:10731"/>
        <dbReference type="ChEBI" id="CHEBI:15377"/>
        <dbReference type="ChEBI" id="CHEBI:17154"/>
        <dbReference type="ChEBI" id="CHEBI:29969"/>
        <dbReference type="ChEBI" id="CHEBI:57540"/>
        <dbReference type="ChEBI" id="CHEBI:61930"/>
        <dbReference type="ChEBI" id="CHEBI:83767"/>
        <dbReference type="EC" id="2.3.1.286"/>
    </reaction>
</comment>
<keyword evidence="3 4" id="KW-0862">Zinc</keyword>